<dbReference type="EMBL" id="MU254295">
    <property type="protein sequence ID" value="KAG9240984.1"/>
    <property type="molecule type" value="Genomic_DNA"/>
</dbReference>
<evidence type="ECO:0000256" key="4">
    <source>
        <dbReference type="ARBA" id="ARBA00022792"/>
    </source>
</evidence>
<gene>
    <name evidence="8" type="ORF">BJ878DRAFT_255168</name>
</gene>
<accession>A0A9P7YWA4</accession>
<reference evidence="8" key="1">
    <citation type="journal article" date="2021" name="IMA Fungus">
        <title>Genomic characterization of three marine fungi, including Emericellopsis atlantica sp. nov. with signatures of a generalist lifestyle and marine biomass degradation.</title>
        <authorList>
            <person name="Hagestad O.C."/>
            <person name="Hou L."/>
            <person name="Andersen J.H."/>
            <person name="Hansen E.H."/>
            <person name="Altermark B."/>
            <person name="Li C."/>
            <person name="Kuhnert E."/>
            <person name="Cox R.J."/>
            <person name="Crous P.W."/>
            <person name="Spatafora J.W."/>
            <person name="Lail K."/>
            <person name="Amirebrahimi M."/>
            <person name="Lipzen A."/>
            <person name="Pangilinan J."/>
            <person name="Andreopoulos W."/>
            <person name="Hayes R.D."/>
            <person name="Ng V."/>
            <person name="Grigoriev I.V."/>
            <person name="Jackson S.A."/>
            <person name="Sutton T.D.S."/>
            <person name="Dobson A.D.W."/>
            <person name="Rama T."/>
        </authorList>
    </citation>
    <scope>NUCLEOTIDE SEQUENCE</scope>
    <source>
        <strain evidence="8">TRa3180A</strain>
    </source>
</reference>
<keyword evidence="9" id="KW-1185">Reference proteome</keyword>
<evidence type="ECO:0000256" key="7">
    <source>
        <dbReference type="SAM" id="MobiDB-lite"/>
    </source>
</evidence>
<feature type="compositionally biased region" description="Basic and acidic residues" evidence="7">
    <location>
        <begin position="119"/>
        <end position="131"/>
    </location>
</feature>
<evidence type="ECO:0000313" key="9">
    <source>
        <dbReference type="Proteomes" id="UP000887226"/>
    </source>
</evidence>
<keyword evidence="4" id="KW-0496">Mitochondrion</keyword>
<feature type="region of interest" description="Disordered" evidence="7">
    <location>
        <begin position="107"/>
        <end position="176"/>
    </location>
</feature>
<dbReference type="GO" id="GO:0031966">
    <property type="term" value="C:mitochondrial membrane"/>
    <property type="evidence" value="ECO:0007669"/>
    <property type="project" value="UniProtKB-SubCell"/>
</dbReference>
<keyword evidence="6" id="KW-0472">Membrane</keyword>
<evidence type="ECO:0000256" key="2">
    <source>
        <dbReference type="ARBA" id="ARBA00022692"/>
    </source>
</evidence>
<proteinExistence type="predicted"/>
<evidence type="ECO:0000313" key="8">
    <source>
        <dbReference type="EMBL" id="KAG9240984.1"/>
    </source>
</evidence>
<evidence type="ECO:0000256" key="1">
    <source>
        <dbReference type="ARBA" id="ARBA00004325"/>
    </source>
</evidence>
<evidence type="ECO:0000256" key="3">
    <source>
        <dbReference type="ARBA" id="ARBA00022737"/>
    </source>
</evidence>
<evidence type="ECO:0000256" key="5">
    <source>
        <dbReference type="ARBA" id="ARBA00022989"/>
    </source>
</evidence>
<protein>
    <submittedName>
        <fullName evidence="8">Mitochondrial fusion protein-like protein</fullName>
    </submittedName>
</protein>
<dbReference type="PANTHER" id="PTHR24089">
    <property type="entry name" value="SOLUTE CARRIER FAMILY 25"/>
    <property type="match status" value="1"/>
</dbReference>
<dbReference type="SUPFAM" id="SSF103506">
    <property type="entry name" value="Mitochondrial carrier"/>
    <property type="match status" value="1"/>
</dbReference>
<dbReference type="InterPro" id="IPR023395">
    <property type="entry name" value="MCP_dom_sf"/>
</dbReference>
<keyword evidence="5" id="KW-1133">Transmembrane helix</keyword>
<comment type="caution">
    <text evidence="8">The sequence shown here is derived from an EMBL/GenBank/DDBJ whole genome shotgun (WGS) entry which is preliminary data.</text>
</comment>
<name>A0A9P7YWA4_9HELO</name>
<keyword evidence="4" id="KW-0999">Mitochondrion inner membrane</keyword>
<dbReference type="Gene3D" id="1.50.40.10">
    <property type="entry name" value="Mitochondrial carrier domain"/>
    <property type="match status" value="1"/>
</dbReference>
<feature type="compositionally biased region" description="Acidic residues" evidence="7">
    <location>
        <begin position="134"/>
        <end position="143"/>
    </location>
</feature>
<organism evidence="8 9">
    <name type="scientific">Calycina marina</name>
    <dbReference type="NCBI Taxonomy" id="1763456"/>
    <lineage>
        <taxon>Eukaryota</taxon>
        <taxon>Fungi</taxon>
        <taxon>Dikarya</taxon>
        <taxon>Ascomycota</taxon>
        <taxon>Pezizomycotina</taxon>
        <taxon>Leotiomycetes</taxon>
        <taxon>Helotiales</taxon>
        <taxon>Pezizellaceae</taxon>
        <taxon>Calycina</taxon>
    </lineage>
</organism>
<comment type="subcellular location">
    <subcellularLocation>
        <location evidence="1">Mitochondrion membrane</location>
    </subcellularLocation>
</comment>
<evidence type="ECO:0000256" key="6">
    <source>
        <dbReference type="ARBA" id="ARBA00023136"/>
    </source>
</evidence>
<dbReference type="AlphaFoldDB" id="A0A9P7YWA4"/>
<sequence>MASPEASNPLRPYYKPPSIGIQQDTNISRSGISAGLGPKNGSAASYASSARDMFSEIDYSDYLYNDSPSSLDSIQETLNDWFYKYTSTLMGQPFDLAKTILQVRSQAREDGKGSTQGGGRREQIPQHRGAYDDYPSDDSEDEITYFTPPAPTSHSFSSRSIRRNSDKYSSPEISKSPELPGHQLVLKRPDALMEVISQEWAKEGAWGVWKGTNSTFVYILLAKTVENWSRSLIAALVNIPDPGVISSLGGAADTIDTSYPWVSLGVAVSAAVVTGLLLSPLDLVRTKLMLTPVSNPRRSLTQNIRILPSYLCPISLILPTILHSLITPTISHSTPLILRSNLNIDPVLTPSTYSVARLFSRTIELFIKLPLETVLRRGQMAVLATAPYRHEVGDFQTMVKIGPYKGVVGTMWSIAREEGASQEPVSKIPKRGNPVERRGQGIEGLWRGWRVGMWGLVGVWSANALGPSGNGGGEF</sequence>
<dbReference type="OrthoDB" id="77989at2759"/>
<keyword evidence="2" id="KW-0812">Transmembrane</keyword>
<dbReference type="Proteomes" id="UP000887226">
    <property type="component" value="Unassembled WGS sequence"/>
</dbReference>
<feature type="region of interest" description="Disordered" evidence="7">
    <location>
        <begin position="1"/>
        <end position="20"/>
    </location>
</feature>
<keyword evidence="3" id="KW-0677">Repeat</keyword>